<name>A0AAX0UAU9_BURPE</name>
<gene>
    <name evidence="4" type="ORF">CWD88_13280</name>
</gene>
<dbReference type="InterPro" id="IPR024973">
    <property type="entry name" value="ESPR"/>
</dbReference>
<keyword evidence="2" id="KW-0472">Membrane</keyword>
<feature type="transmembrane region" description="Helical" evidence="2">
    <location>
        <begin position="47"/>
        <end position="67"/>
    </location>
</feature>
<evidence type="ECO:0000313" key="4">
    <source>
        <dbReference type="EMBL" id="PJO65757.1"/>
    </source>
</evidence>
<feature type="domain" description="ESPR" evidence="3">
    <location>
        <begin position="1"/>
        <end position="47"/>
    </location>
</feature>
<dbReference type="EMBL" id="PHRB01000011">
    <property type="protein sequence ID" value="PJO65757.1"/>
    <property type="molecule type" value="Genomic_DNA"/>
</dbReference>
<feature type="non-terminal residue" evidence="4">
    <location>
        <position position="362"/>
    </location>
</feature>
<keyword evidence="2" id="KW-1133">Transmembrane helix</keyword>
<dbReference type="Proteomes" id="UP000231878">
    <property type="component" value="Unassembled WGS sequence"/>
</dbReference>
<reference evidence="4 5" key="1">
    <citation type="submission" date="2017-11" db="EMBL/GenBank/DDBJ databases">
        <title>Molecular characterization of Burkholderia pseudomallei and closely related isolates from Vietnam.</title>
        <authorList>
            <person name="Ustinov D.V."/>
            <person name="Antonov A.S."/>
            <person name="Avdusheva E.F."/>
            <person name="Shpak I.M."/>
            <person name="Zakharova I.B."/>
            <person name="Thi L.A."/>
            <person name="Teteryatnikova N."/>
            <person name="Lopasteyskaya Y.A."/>
            <person name="Kuzyutina J.A."/>
            <person name="Ngo T.N."/>
            <person name="Victorov D.V."/>
        </authorList>
    </citation>
    <scope>NUCLEOTIDE SEQUENCE [LARGE SCALE GENOMIC DNA]</scope>
    <source>
        <strain evidence="4 5">V1512</strain>
    </source>
</reference>
<accession>A0AAX0UAU9</accession>
<dbReference type="AlphaFoldDB" id="A0AAX0UAU9"/>
<evidence type="ECO:0000256" key="1">
    <source>
        <dbReference type="SAM" id="MobiDB-lite"/>
    </source>
</evidence>
<protein>
    <recommendedName>
        <fullName evidence="3">ESPR domain-containing protein</fullName>
    </recommendedName>
</protein>
<feature type="region of interest" description="Disordered" evidence="1">
    <location>
        <begin position="341"/>
        <end position="362"/>
    </location>
</feature>
<dbReference type="Pfam" id="PF13018">
    <property type="entry name" value="ESPR"/>
    <property type="match status" value="1"/>
</dbReference>
<proteinExistence type="predicted"/>
<organism evidence="4 5">
    <name type="scientific">Burkholderia pseudomallei</name>
    <name type="common">Pseudomonas pseudomallei</name>
    <dbReference type="NCBI Taxonomy" id="28450"/>
    <lineage>
        <taxon>Bacteria</taxon>
        <taxon>Pseudomonadati</taxon>
        <taxon>Pseudomonadota</taxon>
        <taxon>Betaproteobacteria</taxon>
        <taxon>Burkholderiales</taxon>
        <taxon>Burkholderiaceae</taxon>
        <taxon>Burkholderia</taxon>
        <taxon>pseudomallei group</taxon>
    </lineage>
</organism>
<dbReference type="RefSeq" id="WP_198514806.1">
    <property type="nucleotide sequence ID" value="NZ_PHRB01000011.1"/>
</dbReference>
<keyword evidence="2" id="KW-0812">Transmembrane</keyword>
<evidence type="ECO:0000313" key="5">
    <source>
        <dbReference type="Proteomes" id="UP000231878"/>
    </source>
</evidence>
<evidence type="ECO:0000259" key="3">
    <source>
        <dbReference type="Pfam" id="PF13018"/>
    </source>
</evidence>
<sequence>MNKIYKTIWCETTRSWVAVSEHANGKRGGATAAATTSARPIWTRLRGISLAALAAFGLGLFASPAAFAQSNSVMCANYNNGILPTYTGYGASPSLTSPCTTGIGSWAGGVTPGSTTNWIGLSADDTQIVLNGSTGNIYFRAGGTNGNTLTMSNVAGSGPTGGVLLSGVAAGAVTATSSQAINGSQLYSLSTSASTGIGSLSSSMSTFNSSISSLSTGLSSTNSGLTSLSTSASTGLSSANSSIASLSSGLSSTNSSLTSLSTSASSGISTAQSGVNSLSTGLSTTNSTVASLSTSTSTGIGSLSTGLSSTNSSLTSLSTSASSGISSANSSVASLSTSTSTGIGSLSTGLSSTNSSLTSLST</sequence>
<comment type="caution">
    <text evidence="4">The sequence shown here is derived from an EMBL/GenBank/DDBJ whole genome shotgun (WGS) entry which is preliminary data.</text>
</comment>
<evidence type="ECO:0000256" key="2">
    <source>
        <dbReference type="SAM" id="Phobius"/>
    </source>
</evidence>